<evidence type="ECO:0000313" key="4">
    <source>
        <dbReference type="Proteomes" id="UP000472260"/>
    </source>
</evidence>
<dbReference type="GO" id="GO:0005576">
    <property type="term" value="C:extracellular region"/>
    <property type="evidence" value="ECO:0007669"/>
    <property type="project" value="UniProtKB-SubCell"/>
</dbReference>
<evidence type="ECO:0000256" key="1">
    <source>
        <dbReference type="ARBA" id="ARBA00004613"/>
    </source>
</evidence>
<dbReference type="PANTHER" id="PTHR11250">
    <property type="entry name" value="TACHYKININ"/>
    <property type="match status" value="1"/>
</dbReference>
<dbReference type="Ensembl" id="ENSSANT00000055084.1">
    <property type="protein sequence ID" value="ENSSANP00000051824.1"/>
    <property type="gene ID" value="ENSSANG00000025949.1"/>
</dbReference>
<accession>A0A671P1L5</accession>
<dbReference type="AlphaFoldDB" id="A0A671P1L5"/>
<name>A0A671P1L5_9TELE</name>
<dbReference type="Proteomes" id="UP000472260">
    <property type="component" value="Unassembled WGS sequence"/>
</dbReference>
<keyword evidence="2" id="KW-0964">Secreted</keyword>
<dbReference type="PANTHER" id="PTHR11250:SF5">
    <property type="entry name" value="PROTACHYKININ-1-LIKE ISOFORM X1-RELATED"/>
    <property type="match status" value="1"/>
</dbReference>
<evidence type="ECO:0000313" key="3">
    <source>
        <dbReference type="Ensembl" id="ENSSANP00000051824.1"/>
    </source>
</evidence>
<sequence>TQSLKYLEVHVVGSCPSEDRDIWTVENLQEKPKETDILMCIADLVKQSKSQQFHGLMGSRSTGTVSRISHTFSGNKGEIFVGLVGRRSSSGGKDGFCIY</sequence>
<reference evidence="3" key="1">
    <citation type="submission" date="2025-08" db="UniProtKB">
        <authorList>
            <consortium name="Ensembl"/>
        </authorList>
    </citation>
    <scope>IDENTIFICATION</scope>
</reference>
<comment type="subcellular location">
    <subcellularLocation>
        <location evidence="1">Secreted</location>
    </subcellularLocation>
</comment>
<protein>
    <submittedName>
        <fullName evidence="3">Uncharacterized protein</fullName>
    </submittedName>
</protein>
<reference evidence="3" key="2">
    <citation type="submission" date="2025-09" db="UniProtKB">
        <authorList>
            <consortium name="Ensembl"/>
        </authorList>
    </citation>
    <scope>IDENTIFICATION</scope>
</reference>
<evidence type="ECO:0000256" key="2">
    <source>
        <dbReference type="ARBA" id="ARBA00022525"/>
    </source>
</evidence>
<organism evidence="3 4">
    <name type="scientific">Sinocyclocheilus anshuiensis</name>
    <dbReference type="NCBI Taxonomy" id="1608454"/>
    <lineage>
        <taxon>Eukaryota</taxon>
        <taxon>Metazoa</taxon>
        <taxon>Chordata</taxon>
        <taxon>Craniata</taxon>
        <taxon>Vertebrata</taxon>
        <taxon>Euteleostomi</taxon>
        <taxon>Actinopterygii</taxon>
        <taxon>Neopterygii</taxon>
        <taxon>Teleostei</taxon>
        <taxon>Ostariophysi</taxon>
        <taxon>Cypriniformes</taxon>
        <taxon>Cyprinidae</taxon>
        <taxon>Cyprininae</taxon>
        <taxon>Sinocyclocheilus</taxon>
    </lineage>
</organism>
<keyword evidence="4" id="KW-1185">Reference proteome</keyword>
<proteinExistence type="predicted"/>